<dbReference type="Pfam" id="PF00384">
    <property type="entry name" value="Molybdopterin"/>
    <property type="match status" value="1"/>
</dbReference>
<dbReference type="InterPro" id="IPR006655">
    <property type="entry name" value="Mopterin_OxRdtase_prok_CS"/>
</dbReference>
<dbReference type="InterPro" id="IPR006963">
    <property type="entry name" value="Mopterin_OxRdtase_4Fe-4S_dom"/>
</dbReference>
<dbReference type="GO" id="GO:0015942">
    <property type="term" value="P:formate metabolic process"/>
    <property type="evidence" value="ECO:0007669"/>
    <property type="project" value="InterPro"/>
</dbReference>
<dbReference type="NCBIfam" id="TIGR01591">
    <property type="entry name" value="Fdh-alpha"/>
    <property type="match status" value="1"/>
</dbReference>
<dbReference type="InterPro" id="IPR006656">
    <property type="entry name" value="Mopterin_OxRdtase"/>
</dbReference>
<dbReference type="InterPro" id="IPR001041">
    <property type="entry name" value="2Fe-2S_ferredoxin-type"/>
</dbReference>
<dbReference type="InterPro" id="IPR006657">
    <property type="entry name" value="MoPterin_dinucl-bd_dom"/>
</dbReference>
<keyword evidence="5" id="KW-0500">Molybdenum</keyword>
<evidence type="ECO:0000256" key="5">
    <source>
        <dbReference type="ARBA" id="ARBA00022505"/>
    </source>
</evidence>
<dbReference type="InterPro" id="IPR006478">
    <property type="entry name" value="Formate_DH_asu"/>
</dbReference>
<dbReference type="SUPFAM" id="SSF53706">
    <property type="entry name" value="Formate dehydrogenase/DMSO reductase, domains 1-3"/>
    <property type="match status" value="1"/>
</dbReference>
<dbReference type="SUPFAM" id="SSF46548">
    <property type="entry name" value="alpha-helical ferredoxin"/>
    <property type="match status" value="1"/>
</dbReference>
<dbReference type="Pfam" id="PF14691">
    <property type="entry name" value="Fer4_20"/>
    <property type="match status" value="1"/>
</dbReference>
<comment type="similarity">
    <text evidence="3">Belongs to the prokaryotic molybdopterin-containing oxidoreductase family.</text>
</comment>
<dbReference type="Gene3D" id="3.30.70.20">
    <property type="match status" value="1"/>
</dbReference>
<evidence type="ECO:0000313" key="14">
    <source>
        <dbReference type="EMBL" id="MCJ2375627.1"/>
    </source>
</evidence>
<dbReference type="GO" id="GO:0043546">
    <property type="term" value="F:molybdopterin cofactor binding"/>
    <property type="evidence" value="ECO:0007669"/>
    <property type="project" value="InterPro"/>
</dbReference>
<evidence type="ECO:0000256" key="10">
    <source>
        <dbReference type="ARBA" id="ARBA00023014"/>
    </source>
</evidence>
<dbReference type="PROSITE" id="PS51085">
    <property type="entry name" value="2FE2S_FER_2"/>
    <property type="match status" value="1"/>
</dbReference>
<dbReference type="InterPro" id="IPR036010">
    <property type="entry name" value="2Fe-2S_ferredoxin-like_sf"/>
</dbReference>
<feature type="domain" description="4Fe-4S ferredoxin-type" evidence="12">
    <location>
        <begin position="652"/>
        <end position="681"/>
    </location>
</feature>
<evidence type="ECO:0000256" key="4">
    <source>
        <dbReference type="ARBA" id="ARBA00022485"/>
    </source>
</evidence>
<dbReference type="PROSITE" id="PS00551">
    <property type="entry name" value="MOLYBDOPTERIN_PROK_1"/>
    <property type="match status" value="1"/>
</dbReference>
<dbReference type="InterPro" id="IPR028261">
    <property type="entry name" value="DPD_II"/>
</dbReference>
<dbReference type="InterPro" id="IPR009051">
    <property type="entry name" value="Helical_ferredxn"/>
</dbReference>
<dbReference type="FunFam" id="3.30.70.20:FF:000035">
    <property type="entry name" value="Iron hydrogenase 1"/>
    <property type="match status" value="1"/>
</dbReference>
<dbReference type="InterPro" id="IPR027467">
    <property type="entry name" value="MopterinOxRdtase_cofactor_BS"/>
</dbReference>
<dbReference type="EMBL" id="JAJNNZ010000001">
    <property type="protein sequence ID" value="MCJ2375627.1"/>
    <property type="molecule type" value="Genomic_DNA"/>
</dbReference>
<dbReference type="Gene3D" id="3.40.50.740">
    <property type="match status" value="1"/>
</dbReference>
<keyword evidence="15" id="KW-1185">Reference proteome</keyword>
<feature type="domain" description="4Fe-4S ferredoxin-type" evidence="12">
    <location>
        <begin position="610"/>
        <end position="639"/>
    </location>
</feature>
<dbReference type="SUPFAM" id="SSF50692">
    <property type="entry name" value="ADC-like"/>
    <property type="match status" value="1"/>
</dbReference>
<dbReference type="CDD" id="cd02790">
    <property type="entry name" value="MopB_CT_Formate-Dh_H"/>
    <property type="match status" value="1"/>
</dbReference>
<comment type="cofactor">
    <cofactor evidence="1">
        <name>Mo-bis(molybdopterin guanine dinucleotide)</name>
        <dbReference type="ChEBI" id="CHEBI:60539"/>
    </cofactor>
</comment>
<evidence type="ECO:0000256" key="1">
    <source>
        <dbReference type="ARBA" id="ARBA00001942"/>
    </source>
</evidence>
<dbReference type="Proteomes" id="UP001139488">
    <property type="component" value="Unassembled WGS sequence"/>
</dbReference>
<dbReference type="Pfam" id="PF07992">
    <property type="entry name" value="Pyr_redox_2"/>
    <property type="match status" value="1"/>
</dbReference>
<evidence type="ECO:0000259" key="13">
    <source>
        <dbReference type="PROSITE" id="PS51669"/>
    </source>
</evidence>
<dbReference type="EC" id="1.17.1.9" evidence="14"/>
<dbReference type="InterPro" id="IPR023753">
    <property type="entry name" value="FAD/NAD-binding_dom"/>
</dbReference>
<dbReference type="InterPro" id="IPR041924">
    <property type="entry name" value="Formate_Dh-H_N"/>
</dbReference>
<keyword evidence="7" id="KW-0677">Repeat</keyword>
<dbReference type="PANTHER" id="PTHR43742:SF2">
    <property type="entry name" value="ASSIMILATORY NITRATE REDUCTASE CATALYTIC SUBUNIT"/>
    <property type="match status" value="1"/>
</dbReference>
<dbReference type="InterPro" id="IPR050612">
    <property type="entry name" value="Prok_Mopterin_Oxidored"/>
</dbReference>
<dbReference type="SUPFAM" id="SSF51971">
    <property type="entry name" value="Nucleotide-binding domain"/>
    <property type="match status" value="1"/>
</dbReference>
<accession>A0A9X2AXJ8</accession>
<dbReference type="PROSITE" id="PS00198">
    <property type="entry name" value="4FE4S_FER_1"/>
    <property type="match status" value="1"/>
</dbReference>
<proteinExistence type="inferred from homology"/>
<dbReference type="Gene3D" id="2.40.40.20">
    <property type="match status" value="1"/>
</dbReference>
<evidence type="ECO:0000259" key="11">
    <source>
        <dbReference type="PROSITE" id="PS51085"/>
    </source>
</evidence>
<dbReference type="SUPFAM" id="SSF54292">
    <property type="entry name" value="2Fe-2S ferredoxin-like"/>
    <property type="match status" value="1"/>
</dbReference>
<dbReference type="PRINTS" id="PR00419">
    <property type="entry name" value="ADXRDTASE"/>
</dbReference>
<evidence type="ECO:0000256" key="7">
    <source>
        <dbReference type="ARBA" id="ARBA00022737"/>
    </source>
</evidence>
<reference evidence="14" key="1">
    <citation type="submission" date="2021-11" db="EMBL/GenBank/DDBJ databases">
        <title>Vibrio ZSDE26 sp. nov. and Vibrio ZSDZ34 sp. nov., isolated from coastal seawater in Qingdao.</title>
        <authorList>
            <person name="Zhang P."/>
        </authorList>
    </citation>
    <scope>NUCLEOTIDE SEQUENCE</scope>
    <source>
        <strain evidence="14">ZSDZ34</strain>
    </source>
</reference>
<keyword evidence="8 14" id="KW-0560">Oxidoreductase</keyword>
<dbReference type="Gene3D" id="1.10.1060.10">
    <property type="entry name" value="Alpha-helical ferredoxin"/>
    <property type="match status" value="1"/>
</dbReference>
<dbReference type="GO" id="GO:0051539">
    <property type="term" value="F:4 iron, 4 sulfur cluster binding"/>
    <property type="evidence" value="ECO:0007669"/>
    <property type="project" value="UniProtKB-KW"/>
</dbReference>
<evidence type="ECO:0000256" key="6">
    <source>
        <dbReference type="ARBA" id="ARBA00022723"/>
    </source>
</evidence>
<dbReference type="RefSeq" id="WP_244354848.1">
    <property type="nucleotide sequence ID" value="NZ_JAJNNZ010000001.1"/>
</dbReference>
<dbReference type="Pfam" id="PF13510">
    <property type="entry name" value="Fer2_4"/>
    <property type="match status" value="1"/>
</dbReference>
<dbReference type="InterPro" id="IPR017900">
    <property type="entry name" value="4Fe4S_Fe_S_CS"/>
</dbReference>
<dbReference type="SMART" id="SM00926">
    <property type="entry name" value="Molybdop_Fe4S4"/>
    <property type="match status" value="1"/>
</dbReference>
<keyword evidence="4" id="KW-0004">4Fe-4S</keyword>
<dbReference type="Gene3D" id="3.40.228.10">
    <property type="entry name" value="Dimethylsulfoxide Reductase, domain 2"/>
    <property type="match status" value="1"/>
</dbReference>
<dbReference type="CDD" id="cd02753">
    <property type="entry name" value="MopB_Formate-Dh-H"/>
    <property type="match status" value="1"/>
</dbReference>
<dbReference type="GO" id="GO:0046872">
    <property type="term" value="F:metal ion binding"/>
    <property type="evidence" value="ECO:0007669"/>
    <property type="project" value="UniProtKB-KW"/>
</dbReference>
<dbReference type="InterPro" id="IPR017896">
    <property type="entry name" value="4Fe4S_Fe-S-bd"/>
</dbReference>
<name>A0A9X2AXJ8_9VIBR</name>
<comment type="similarity">
    <text evidence="2">In the C-terminal section; belongs to the prokaryotic molybdopterin-containing oxidoreductase family.</text>
</comment>
<evidence type="ECO:0000313" key="15">
    <source>
        <dbReference type="Proteomes" id="UP001139488"/>
    </source>
</evidence>
<keyword evidence="9" id="KW-0408">Iron</keyword>
<dbReference type="PROSITE" id="PS00932">
    <property type="entry name" value="MOLYBDOPTERIN_PROK_3"/>
    <property type="match status" value="1"/>
</dbReference>
<dbReference type="SUPFAM" id="SSF54862">
    <property type="entry name" value="4Fe-4S ferredoxins"/>
    <property type="match status" value="1"/>
</dbReference>
<dbReference type="InterPro" id="IPR041925">
    <property type="entry name" value="CT_Formate-Dh_H"/>
</dbReference>
<dbReference type="PROSITE" id="PS51379">
    <property type="entry name" value="4FE4S_FER_2"/>
    <property type="match status" value="2"/>
</dbReference>
<evidence type="ECO:0000256" key="9">
    <source>
        <dbReference type="ARBA" id="ARBA00023004"/>
    </source>
</evidence>
<feature type="domain" description="2Fe-2S ferredoxin-type" evidence="11">
    <location>
        <begin position="1"/>
        <end position="77"/>
    </location>
</feature>
<dbReference type="Pfam" id="PF12838">
    <property type="entry name" value="Fer4_7"/>
    <property type="match status" value="1"/>
</dbReference>
<evidence type="ECO:0000256" key="3">
    <source>
        <dbReference type="ARBA" id="ARBA00010312"/>
    </source>
</evidence>
<dbReference type="PROSITE" id="PS51669">
    <property type="entry name" value="4FE4S_MOW_BIS_MGD"/>
    <property type="match status" value="1"/>
</dbReference>
<sequence length="1373" mass="150365">MMNVTINGQSYLIGQAKSILDVARDIKVDVPSLCSVSAHPEKQSCDLCVVEIAGKGIVKACETLIEDGMNITTQSSPLKAKRQKALNRIFADHNADCEAPCKVACPAHVDIQTYLYHIAQDDHKQAVEVIKETLPMPISIGRVCPAFCESECRRTLVDEPIAIRQLKRHAADIDLQLADSYQPKKQPYNGHRVAIVGAGPGGLACGYYLSYQGFAVDIYESMPMAGGWLRYGIPEFRLPKAILDKEIEIMSRGGMNILTDMKLGQDVTLDELSDGYDAVCLAVGASQAVNMPYPGSDLKGCALGVDYLKDHATKQAFKLGKKVAIIGGGNTAIDCARTAIREGADTTIIYRRTRNEMPAELHEIVAAEDEGVKFQFLTNPVQNQADTNGRVSAIELEIMRLGEPDSSGRRRPESTGECVIEHFDTVISAISQKPDTSFLKDSRHPLPLTDWGTASTDASSMHHGFNIYSIGDFRRGPSTAIEAIADGKKAANAIERLILEGHYKAESPPFNSRKAASLSEVGQGEFLHEKARSRARPAHLEIEQCQNSFAEVELSMDNDNAIEEAARCLECGCQASTNCDLRDYATEYDVDYHDIETEDRQMFAVDKTSEFIVFDANRCISCGSCVYTCRNESVHGVLDFAPLSSRPIFPENAPMGDSNCVQCGACVQVCPTGALVDKRDKSHGRVEMLTPIKTICTYCGVGCRVEMYVDKISNQVRYVKGDDSSPVNQGMLCVKGRFGFDFIQSKERLTTPLIKEDGQFKPVSWPQAIEFIAKKLTYIRDSFGSKTLAGFSSAKTTNEDNYAFQKLLRRELGTNNIDHCARLCHSTTVTGLEASIGSGAMTNDIPSIKHSDVIFIIGSDTSAAHPIIASHIKQAVVKGARLIVADPKRIDMAEHAELYVRHRPGTDVMLLNAIMHQVVKNSWQDDDYLAQRVDGLDDFVKEVSDEKYASDKAALVTGVAANDIEELARLIGTAAVTAVYYSMGITQHTTGHDNVRSIANLQMLCGNIGVEGGGINPLRGQSNVQGACDMGALPSDYPGYQKVTNPDVQAKFASAWDCPDLPKERGMTLTEIIDAACVGDIKGLYVMGENPVLSDPNQAHVIEGLEALDMLIVQDIFMTETAQLADVVLPSYSFAEKTGHFTNTERRVQRLNAAVKAPGNAKDDWQIITDIANAIGGGWSYQHCREITEEIANVTPQYEGIRWDTVGSNGLQWPCNKRKPIGTRVMHQGAFVSGKGHMAAVPFEYAAELPDGEFPLVLTTGRLLEQFHTGTMTRKTKGLDNLAGPRVMISVEDAERLGIENSENVKLVSRRGEIEAPAFVTKRMQKGVVFVPFHFAESPANRLTNTATDPYAKIPEFKVSAVRLEKIRHLELS</sequence>
<dbReference type="GO" id="GO:0008863">
    <property type="term" value="F:formate dehydrogenase (NAD+) activity"/>
    <property type="evidence" value="ECO:0007669"/>
    <property type="project" value="UniProtKB-EC"/>
</dbReference>
<comment type="caution">
    <text evidence="14">The sequence shown here is derived from an EMBL/GenBank/DDBJ whole genome shotgun (WGS) entry which is preliminary data.</text>
</comment>
<keyword evidence="6" id="KW-0479">Metal-binding</keyword>
<dbReference type="Gene3D" id="2.20.25.90">
    <property type="entry name" value="ADC-like domains"/>
    <property type="match status" value="1"/>
</dbReference>
<dbReference type="Pfam" id="PF04879">
    <property type="entry name" value="Molybdop_Fe4S4"/>
    <property type="match status" value="1"/>
</dbReference>
<dbReference type="InterPro" id="IPR036188">
    <property type="entry name" value="FAD/NAD-bd_sf"/>
</dbReference>
<evidence type="ECO:0000256" key="8">
    <source>
        <dbReference type="ARBA" id="ARBA00023002"/>
    </source>
</evidence>
<dbReference type="PANTHER" id="PTHR43742">
    <property type="entry name" value="TRIMETHYLAMINE-N-OXIDE REDUCTASE"/>
    <property type="match status" value="1"/>
</dbReference>
<dbReference type="InterPro" id="IPR009010">
    <property type="entry name" value="Asp_de-COase-like_dom_sf"/>
</dbReference>
<organism evidence="14 15">
    <name type="scientific">Vibrio gelatinilyticus</name>
    <dbReference type="NCBI Taxonomy" id="2893468"/>
    <lineage>
        <taxon>Bacteria</taxon>
        <taxon>Pseudomonadati</taxon>
        <taxon>Pseudomonadota</taxon>
        <taxon>Gammaproteobacteria</taxon>
        <taxon>Vibrionales</taxon>
        <taxon>Vibrionaceae</taxon>
        <taxon>Vibrio</taxon>
    </lineage>
</organism>
<feature type="domain" description="4Fe-4S Mo/W bis-MGD-type" evidence="13">
    <location>
        <begin position="689"/>
        <end position="747"/>
    </location>
</feature>
<gene>
    <name evidence="14" type="primary">fdhF</name>
    <name evidence="14" type="ORF">LNL84_02145</name>
</gene>
<protein>
    <submittedName>
        <fullName evidence="14">Formate dehydrogenase subunit alpha</fullName>
        <ecNumber evidence="14">1.17.1.9</ecNumber>
    </submittedName>
</protein>
<dbReference type="Pfam" id="PF01568">
    <property type="entry name" value="Molydop_binding"/>
    <property type="match status" value="1"/>
</dbReference>
<evidence type="ECO:0000256" key="2">
    <source>
        <dbReference type="ARBA" id="ARBA00007023"/>
    </source>
</evidence>
<evidence type="ECO:0000259" key="12">
    <source>
        <dbReference type="PROSITE" id="PS51379"/>
    </source>
</evidence>
<keyword evidence="10" id="KW-0411">Iron-sulfur</keyword>
<dbReference type="Gene3D" id="3.50.50.60">
    <property type="entry name" value="FAD/NAD(P)-binding domain"/>
    <property type="match status" value="2"/>
</dbReference>